<evidence type="ECO:0000256" key="1">
    <source>
        <dbReference type="SAM" id="MobiDB-lite"/>
    </source>
</evidence>
<organism evidence="3 4">
    <name type="scientific">Prevotella disiens DNF00882</name>
    <dbReference type="NCBI Taxonomy" id="1401075"/>
    <lineage>
        <taxon>Bacteria</taxon>
        <taxon>Pseudomonadati</taxon>
        <taxon>Bacteroidota</taxon>
        <taxon>Bacteroidia</taxon>
        <taxon>Bacteroidales</taxon>
        <taxon>Prevotellaceae</taxon>
        <taxon>Prevotella</taxon>
    </lineage>
</organism>
<dbReference type="AlphaFoldDB" id="A0A096AQD6"/>
<proteinExistence type="predicted"/>
<sequence length="125" mass="14637">METYPINKGIGRSVEFQGLKSQYLFIFAGGLLALFVLFVILYMAGVNQWICIGFGGTAAAILVWQTFSLNRKYGEHGLMKHSALHSHPRYLINRRRIPRLLRYKELPRRKRRERKRTNKGKEDKE</sequence>
<protein>
    <submittedName>
        <fullName evidence="3">Conjugal transfer protein TraF</fullName>
    </submittedName>
</protein>
<dbReference type="InterPro" id="IPR025407">
    <property type="entry name" value="DUF4133"/>
</dbReference>
<dbReference type="EMBL" id="JRNR01000065">
    <property type="protein sequence ID" value="KGF48975.1"/>
    <property type="molecule type" value="Genomic_DNA"/>
</dbReference>
<keyword evidence="2" id="KW-0812">Transmembrane</keyword>
<feature type="transmembrane region" description="Helical" evidence="2">
    <location>
        <begin position="46"/>
        <end position="64"/>
    </location>
</feature>
<evidence type="ECO:0000313" key="3">
    <source>
        <dbReference type="EMBL" id="KGF48975.1"/>
    </source>
</evidence>
<comment type="caution">
    <text evidence="3">The sequence shown here is derived from an EMBL/GenBank/DDBJ whole genome shotgun (WGS) entry which is preliminary data.</text>
</comment>
<keyword evidence="2" id="KW-1133">Transmembrane helix</keyword>
<gene>
    <name evidence="3" type="ORF">HMPREF0654_06950</name>
</gene>
<dbReference type="Proteomes" id="UP000029538">
    <property type="component" value="Unassembled WGS sequence"/>
</dbReference>
<evidence type="ECO:0000313" key="4">
    <source>
        <dbReference type="Proteomes" id="UP000029538"/>
    </source>
</evidence>
<dbReference type="Pfam" id="PF13571">
    <property type="entry name" value="DUF4133"/>
    <property type="match status" value="1"/>
</dbReference>
<feature type="transmembrane region" description="Helical" evidence="2">
    <location>
        <begin position="21"/>
        <end position="40"/>
    </location>
</feature>
<accession>A0A096AQD6</accession>
<feature type="compositionally biased region" description="Basic residues" evidence="1">
    <location>
        <begin position="105"/>
        <end position="118"/>
    </location>
</feature>
<feature type="region of interest" description="Disordered" evidence="1">
    <location>
        <begin position="105"/>
        <end position="125"/>
    </location>
</feature>
<name>A0A096AQD6_9BACT</name>
<reference evidence="3 4" key="1">
    <citation type="submission" date="2014-07" db="EMBL/GenBank/DDBJ databases">
        <authorList>
            <person name="McCorrison J."/>
            <person name="Sanka R."/>
            <person name="Torralba M."/>
            <person name="Gillis M."/>
            <person name="Haft D.H."/>
            <person name="Methe B."/>
            <person name="Sutton G."/>
            <person name="Nelson K.E."/>
        </authorList>
    </citation>
    <scope>NUCLEOTIDE SEQUENCE [LARGE SCALE GENOMIC DNA]</scope>
    <source>
        <strain evidence="3 4">DNF00882</strain>
    </source>
</reference>
<keyword evidence="2" id="KW-0472">Membrane</keyword>
<dbReference type="RefSeq" id="WP_081938282.1">
    <property type="nucleotide sequence ID" value="NZ_JRNR01000065.1"/>
</dbReference>
<evidence type="ECO:0000256" key="2">
    <source>
        <dbReference type="SAM" id="Phobius"/>
    </source>
</evidence>